<evidence type="ECO:0000313" key="1">
    <source>
        <dbReference type="EMBL" id="QHS78018.1"/>
    </source>
</evidence>
<name>A0A6C0AE66_9ZZZZ</name>
<dbReference type="AlphaFoldDB" id="A0A6C0AE66"/>
<accession>A0A6C0AE66</accession>
<sequence>MINDEIINVVNEYISNSGDMYPMKFLESKDDFYKRIYLLILHENSLNIKYSLCSETHDEKQRYNFNYCGQYGGKRCTECNKFFNS</sequence>
<reference evidence="1" key="1">
    <citation type="journal article" date="2020" name="Nature">
        <title>Giant virus diversity and host interactions through global metagenomics.</title>
        <authorList>
            <person name="Schulz F."/>
            <person name="Roux S."/>
            <person name="Paez-Espino D."/>
            <person name="Jungbluth S."/>
            <person name="Walsh D.A."/>
            <person name="Denef V.J."/>
            <person name="McMahon K.D."/>
            <person name="Konstantinidis K.T."/>
            <person name="Eloe-Fadrosh E.A."/>
            <person name="Kyrpides N.C."/>
            <person name="Woyke T."/>
        </authorList>
    </citation>
    <scope>NUCLEOTIDE SEQUENCE</scope>
    <source>
        <strain evidence="1">GVMAG-S-1021933-23</strain>
    </source>
</reference>
<proteinExistence type="predicted"/>
<organism evidence="1">
    <name type="scientific">viral metagenome</name>
    <dbReference type="NCBI Taxonomy" id="1070528"/>
    <lineage>
        <taxon>unclassified sequences</taxon>
        <taxon>metagenomes</taxon>
        <taxon>organismal metagenomes</taxon>
    </lineage>
</organism>
<protein>
    <submittedName>
        <fullName evidence="1">Uncharacterized protein</fullName>
    </submittedName>
</protein>
<dbReference type="EMBL" id="MN740594">
    <property type="protein sequence ID" value="QHS78018.1"/>
    <property type="molecule type" value="Genomic_DNA"/>
</dbReference>